<dbReference type="Proteomes" id="UP000298061">
    <property type="component" value="Unassembled WGS sequence"/>
</dbReference>
<dbReference type="AlphaFoldDB" id="A0A4Z0A9D0"/>
<proteinExistence type="predicted"/>
<evidence type="ECO:0000313" key="1">
    <source>
        <dbReference type="EMBL" id="TFY83150.1"/>
    </source>
</evidence>
<comment type="caution">
    <text evidence="1">The sequence shown here is derived from an EMBL/GenBank/DDBJ whole genome shotgun (WGS) entry which is preliminary data.</text>
</comment>
<keyword evidence="2" id="KW-1185">Reference proteome</keyword>
<name>A0A4Z0A9D0_9AGAM</name>
<accession>A0A4Z0A9D0</accession>
<dbReference type="EMBL" id="SFCI01000049">
    <property type="protein sequence ID" value="TFY83150.1"/>
    <property type="molecule type" value="Genomic_DNA"/>
</dbReference>
<gene>
    <name evidence="1" type="ORF">EWM64_g863</name>
</gene>
<protein>
    <submittedName>
        <fullName evidence="1">Uncharacterized protein</fullName>
    </submittedName>
</protein>
<reference evidence="1 2" key="1">
    <citation type="submission" date="2019-02" db="EMBL/GenBank/DDBJ databases">
        <title>Genome sequencing of the rare red list fungi Hericium alpestre (H. flagellum).</title>
        <authorList>
            <person name="Buettner E."/>
            <person name="Kellner H."/>
        </authorList>
    </citation>
    <scope>NUCLEOTIDE SEQUENCE [LARGE SCALE GENOMIC DNA]</scope>
    <source>
        <strain evidence="1 2">DSM 108284</strain>
    </source>
</reference>
<sequence>MSISSVQPPSRVSVSEFLAHWIASCSAASQGLNLDKGLIPDFVLHPVSVLTVLPTPGDRLFTAILTSALIKPGKEVRI</sequence>
<evidence type="ECO:0000313" key="2">
    <source>
        <dbReference type="Proteomes" id="UP000298061"/>
    </source>
</evidence>
<organism evidence="1 2">
    <name type="scientific">Hericium alpestre</name>
    <dbReference type="NCBI Taxonomy" id="135208"/>
    <lineage>
        <taxon>Eukaryota</taxon>
        <taxon>Fungi</taxon>
        <taxon>Dikarya</taxon>
        <taxon>Basidiomycota</taxon>
        <taxon>Agaricomycotina</taxon>
        <taxon>Agaricomycetes</taxon>
        <taxon>Russulales</taxon>
        <taxon>Hericiaceae</taxon>
        <taxon>Hericium</taxon>
    </lineage>
</organism>